<keyword evidence="4" id="KW-1185">Reference proteome</keyword>
<dbReference type="PANTHER" id="PTHR45648:SF22">
    <property type="entry name" value="GDSL LIPASE_ACYLHYDROLASE FAMILY PROTEIN (AFU_ORTHOLOGUE AFUA_4G14700)"/>
    <property type="match status" value="1"/>
</dbReference>
<dbReference type="Pfam" id="PF00657">
    <property type="entry name" value="Lipase_GDSL"/>
    <property type="match status" value="1"/>
</dbReference>
<keyword evidence="2" id="KW-0732">Signal</keyword>
<dbReference type="InterPro" id="IPR036514">
    <property type="entry name" value="SGNH_hydro_sf"/>
</dbReference>
<evidence type="ECO:0000256" key="2">
    <source>
        <dbReference type="SAM" id="SignalP"/>
    </source>
</evidence>
<evidence type="ECO:0000313" key="4">
    <source>
        <dbReference type="Proteomes" id="UP000770015"/>
    </source>
</evidence>
<dbReference type="InterPro" id="IPR001087">
    <property type="entry name" value="GDSL"/>
</dbReference>
<proteinExistence type="predicted"/>
<dbReference type="CDD" id="cd01846">
    <property type="entry name" value="fatty_acyltransferase_like"/>
    <property type="match status" value="1"/>
</dbReference>
<organism evidence="3 4">
    <name type="scientific">Plectosphaerella plurivora</name>
    <dbReference type="NCBI Taxonomy" id="936078"/>
    <lineage>
        <taxon>Eukaryota</taxon>
        <taxon>Fungi</taxon>
        <taxon>Dikarya</taxon>
        <taxon>Ascomycota</taxon>
        <taxon>Pezizomycotina</taxon>
        <taxon>Sordariomycetes</taxon>
        <taxon>Hypocreomycetidae</taxon>
        <taxon>Glomerellales</taxon>
        <taxon>Plectosphaerellaceae</taxon>
        <taxon>Plectosphaerella</taxon>
    </lineage>
</organism>
<name>A0A9P8V5I0_9PEZI</name>
<keyword evidence="1" id="KW-0378">Hydrolase</keyword>
<dbReference type="EMBL" id="JAGSXJ010000018">
    <property type="protein sequence ID" value="KAH6682112.1"/>
    <property type="molecule type" value="Genomic_DNA"/>
</dbReference>
<feature type="chain" id="PRO_5040146613" evidence="2">
    <location>
        <begin position="16"/>
        <end position="345"/>
    </location>
</feature>
<dbReference type="OrthoDB" id="1600564at2759"/>
<sequence>MRSLATLALASVAAASSCGLRKLENLVSFGDSWTDTGRLGYFGNNNGNAPPAGVPVPESSVTATGGLAWGQFVANETGARYYNYAVSGAVTSDDIITRAFRPNLTFPSVLDYQVPAFEADIAAGTLFKDRKADNTLYALWIGTNDLGWNAMLSDSQIAGATISTFVDSIWTIFDHIYAAGGRHFVLFNLAPLEEAPLYASIPNGGVGDSVFWTNKTSYNTTEYENKMLQYTTSANTLFDYGVPFQLVVRKRWPGAKITLYDVHTLMREIHAEPEKYLTEPANVKDVYHVCNPANWECVDPSPNPPSSFMWYDELHHSERTAEIIAENFVSVVQGKSPYATTYSGR</sequence>
<evidence type="ECO:0000313" key="3">
    <source>
        <dbReference type="EMBL" id="KAH6682112.1"/>
    </source>
</evidence>
<protein>
    <submittedName>
        <fullName evidence="3">Acetyl esterase</fullName>
    </submittedName>
</protein>
<dbReference type="Proteomes" id="UP000770015">
    <property type="component" value="Unassembled WGS sequence"/>
</dbReference>
<comment type="caution">
    <text evidence="3">The sequence shown here is derived from an EMBL/GenBank/DDBJ whole genome shotgun (WGS) entry which is preliminary data.</text>
</comment>
<dbReference type="PROSITE" id="PS51257">
    <property type="entry name" value="PROKAR_LIPOPROTEIN"/>
    <property type="match status" value="1"/>
</dbReference>
<accession>A0A9P8V5I0</accession>
<evidence type="ECO:0000256" key="1">
    <source>
        <dbReference type="ARBA" id="ARBA00022801"/>
    </source>
</evidence>
<dbReference type="GO" id="GO:0016788">
    <property type="term" value="F:hydrolase activity, acting on ester bonds"/>
    <property type="evidence" value="ECO:0007669"/>
    <property type="project" value="InterPro"/>
</dbReference>
<feature type="signal peptide" evidence="2">
    <location>
        <begin position="1"/>
        <end position="15"/>
    </location>
</feature>
<dbReference type="InterPro" id="IPR051058">
    <property type="entry name" value="GDSL_Est/Lipase"/>
</dbReference>
<dbReference type="Gene3D" id="3.40.50.1110">
    <property type="entry name" value="SGNH hydrolase"/>
    <property type="match status" value="1"/>
</dbReference>
<dbReference type="SUPFAM" id="SSF52266">
    <property type="entry name" value="SGNH hydrolase"/>
    <property type="match status" value="1"/>
</dbReference>
<dbReference type="AlphaFoldDB" id="A0A9P8V5I0"/>
<reference evidence="3" key="1">
    <citation type="journal article" date="2021" name="Nat. Commun.">
        <title>Genetic determinants of endophytism in the Arabidopsis root mycobiome.</title>
        <authorList>
            <person name="Mesny F."/>
            <person name="Miyauchi S."/>
            <person name="Thiergart T."/>
            <person name="Pickel B."/>
            <person name="Atanasova L."/>
            <person name="Karlsson M."/>
            <person name="Huettel B."/>
            <person name="Barry K.W."/>
            <person name="Haridas S."/>
            <person name="Chen C."/>
            <person name="Bauer D."/>
            <person name="Andreopoulos W."/>
            <person name="Pangilinan J."/>
            <person name="LaButti K."/>
            <person name="Riley R."/>
            <person name="Lipzen A."/>
            <person name="Clum A."/>
            <person name="Drula E."/>
            <person name="Henrissat B."/>
            <person name="Kohler A."/>
            <person name="Grigoriev I.V."/>
            <person name="Martin F.M."/>
            <person name="Hacquard S."/>
        </authorList>
    </citation>
    <scope>NUCLEOTIDE SEQUENCE</scope>
    <source>
        <strain evidence="3">MPI-SDFR-AT-0117</strain>
    </source>
</reference>
<dbReference type="PANTHER" id="PTHR45648">
    <property type="entry name" value="GDSL LIPASE/ACYLHYDROLASE FAMILY PROTEIN (AFU_ORTHOLOGUE AFUA_4G14700)"/>
    <property type="match status" value="1"/>
</dbReference>
<gene>
    <name evidence="3" type="ORF">F5X68DRAFT_137759</name>
</gene>